<keyword evidence="4" id="KW-1185">Reference proteome</keyword>
<feature type="compositionally biased region" description="Polar residues" evidence="1">
    <location>
        <begin position="45"/>
        <end position="62"/>
    </location>
</feature>
<dbReference type="PANTHER" id="PTHR20923:SF1">
    <property type="entry name" value="G PATCH DOMAIN AND ANKYRIN REPEAT-CONTAINING PROTEIN 1"/>
    <property type="match status" value="1"/>
</dbReference>
<evidence type="ECO:0000313" key="4">
    <source>
        <dbReference type="Proteomes" id="UP001172155"/>
    </source>
</evidence>
<dbReference type="Proteomes" id="UP001172155">
    <property type="component" value="Unassembled WGS sequence"/>
</dbReference>
<dbReference type="InterPro" id="IPR039146">
    <property type="entry name" value="GPANK1"/>
</dbReference>
<dbReference type="EMBL" id="JAUKUD010000002">
    <property type="protein sequence ID" value="KAK0751100.1"/>
    <property type="molecule type" value="Genomic_DNA"/>
</dbReference>
<feature type="domain" description="G-patch" evidence="2">
    <location>
        <begin position="104"/>
        <end position="152"/>
    </location>
</feature>
<dbReference type="InterPro" id="IPR000467">
    <property type="entry name" value="G_patch_dom"/>
</dbReference>
<evidence type="ECO:0000259" key="2">
    <source>
        <dbReference type="PROSITE" id="PS50174"/>
    </source>
</evidence>
<proteinExistence type="predicted"/>
<gene>
    <name evidence="3" type="ORF">B0T18DRAFT_485770</name>
</gene>
<evidence type="ECO:0000313" key="3">
    <source>
        <dbReference type="EMBL" id="KAK0751100.1"/>
    </source>
</evidence>
<sequence>MNRERASGHNPDAEDDDGFDPTPLENQRGFGAGLHKKRITFVPASASNGQLTTTTNSQQRPVQDISSLYLNLVLPDTARQPSPVPPEPATLCLPHSHPPSALDRSRMGLSYLSTHGWDPDGRRGLGAAQQGIQFPVKAKPKEDKLGVGMAGPKKGAVVVAREKERLLDAGKVRKMVHEEKRRAERIRTQLCGRGGDLERYLGPGAVG</sequence>
<protein>
    <recommendedName>
        <fullName evidence="2">G-patch domain-containing protein</fullName>
    </recommendedName>
</protein>
<accession>A0AA40F4R5</accession>
<reference evidence="3" key="1">
    <citation type="submission" date="2023-06" db="EMBL/GenBank/DDBJ databases">
        <title>Genome-scale phylogeny and comparative genomics of the fungal order Sordariales.</title>
        <authorList>
            <consortium name="Lawrence Berkeley National Laboratory"/>
            <person name="Hensen N."/>
            <person name="Bonometti L."/>
            <person name="Westerberg I."/>
            <person name="Brannstrom I.O."/>
            <person name="Guillou S."/>
            <person name="Cros-Aarteil S."/>
            <person name="Calhoun S."/>
            <person name="Haridas S."/>
            <person name="Kuo A."/>
            <person name="Mondo S."/>
            <person name="Pangilinan J."/>
            <person name="Riley R."/>
            <person name="LaButti K."/>
            <person name="Andreopoulos B."/>
            <person name="Lipzen A."/>
            <person name="Chen C."/>
            <person name="Yanf M."/>
            <person name="Daum C."/>
            <person name="Ng V."/>
            <person name="Clum A."/>
            <person name="Steindorff A."/>
            <person name="Ohm R."/>
            <person name="Martin F."/>
            <person name="Silar P."/>
            <person name="Natvig D."/>
            <person name="Lalanne C."/>
            <person name="Gautier V."/>
            <person name="Ament-velasquez S.L."/>
            <person name="Kruys A."/>
            <person name="Hutchinson M.I."/>
            <person name="Powell A.J."/>
            <person name="Barry K."/>
            <person name="Miller A.N."/>
            <person name="Grigoriev I.V."/>
            <person name="Debuchy R."/>
            <person name="Gladieux P."/>
            <person name="Thoren M.H."/>
            <person name="Johannesson H."/>
        </authorList>
    </citation>
    <scope>NUCLEOTIDE SEQUENCE</scope>
    <source>
        <strain evidence="3">SMH3187-1</strain>
    </source>
</reference>
<dbReference type="AlphaFoldDB" id="A0AA40F4R5"/>
<organism evidence="3 4">
    <name type="scientific">Schizothecium vesticola</name>
    <dbReference type="NCBI Taxonomy" id="314040"/>
    <lineage>
        <taxon>Eukaryota</taxon>
        <taxon>Fungi</taxon>
        <taxon>Dikarya</taxon>
        <taxon>Ascomycota</taxon>
        <taxon>Pezizomycotina</taxon>
        <taxon>Sordariomycetes</taxon>
        <taxon>Sordariomycetidae</taxon>
        <taxon>Sordariales</taxon>
        <taxon>Schizotheciaceae</taxon>
        <taxon>Schizothecium</taxon>
    </lineage>
</organism>
<dbReference type="PANTHER" id="PTHR20923">
    <property type="entry name" value="BAT4 PROTEIN-RELATED"/>
    <property type="match status" value="1"/>
</dbReference>
<dbReference type="PROSITE" id="PS50174">
    <property type="entry name" value="G_PATCH"/>
    <property type="match status" value="1"/>
</dbReference>
<name>A0AA40F4R5_9PEZI</name>
<feature type="region of interest" description="Disordered" evidence="1">
    <location>
        <begin position="1"/>
        <end position="62"/>
    </location>
</feature>
<dbReference type="GO" id="GO:0003676">
    <property type="term" value="F:nucleic acid binding"/>
    <property type="evidence" value="ECO:0007669"/>
    <property type="project" value="InterPro"/>
</dbReference>
<evidence type="ECO:0000256" key="1">
    <source>
        <dbReference type="SAM" id="MobiDB-lite"/>
    </source>
</evidence>
<comment type="caution">
    <text evidence="3">The sequence shown here is derived from an EMBL/GenBank/DDBJ whole genome shotgun (WGS) entry which is preliminary data.</text>
</comment>
<dbReference type="Pfam" id="PF01585">
    <property type="entry name" value="G-patch"/>
    <property type="match status" value="1"/>
</dbReference>